<dbReference type="RefSeq" id="NP_001140190.1">
    <property type="nucleotide sequence ID" value="NM_001146718.1"/>
</dbReference>
<dbReference type="InterPro" id="IPR036728">
    <property type="entry name" value="PBP_GOBP_sf"/>
</dbReference>
<dbReference type="Gene3D" id="1.10.238.20">
    <property type="entry name" value="Pheromone/general odorant binding protein domain"/>
    <property type="match status" value="1"/>
</dbReference>
<evidence type="ECO:0000313" key="1">
    <source>
        <dbReference type="EMBL" id="CAS90130.1"/>
    </source>
</evidence>
<evidence type="ECO:0000313" key="2">
    <source>
        <dbReference type="EnsemblMetazoa" id="NP_001140190.1"/>
    </source>
</evidence>
<dbReference type="KEGG" id="bmor:100286764"/>
<name>B8ZWK6_BOMMO</name>
<reference evidence="3" key="1">
    <citation type="journal article" date="2008" name="Insect Biochem. Mol. Biol.">
        <title>The genome of a lepidopteran model insect, the silkworm Bombyx mori.</title>
        <authorList>
            <consortium name="International Silkworm Genome Consortium"/>
        </authorList>
    </citation>
    <scope>NUCLEOTIDE SEQUENCE [LARGE SCALE GENOMIC DNA]</scope>
    <source>
        <strain evidence="3">p50T</strain>
    </source>
</reference>
<proteinExistence type="evidence at transcript level"/>
<dbReference type="CTD" id="100286764"/>
<accession>B8ZWK6</accession>
<dbReference type="EMBL" id="FM876239">
    <property type="protein sequence ID" value="CAS90130.1"/>
    <property type="molecule type" value="mRNA"/>
</dbReference>
<dbReference type="GeneID" id="100286764"/>
<dbReference type="Pfam" id="PF01395">
    <property type="entry name" value="PBP_GOBP"/>
    <property type="match status" value="1"/>
</dbReference>
<reference evidence="2" key="3">
    <citation type="submission" date="2022-06" db="UniProtKB">
        <authorList>
            <consortium name="EnsemblMetazoa"/>
        </authorList>
    </citation>
    <scope>IDENTIFICATION</scope>
    <source>
        <strain evidence="2">p50T (Dazao)</strain>
    </source>
</reference>
<keyword evidence="3" id="KW-1185">Reference proteome</keyword>
<dbReference type="InterPro" id="IPR006170">
    <property type="entry name" value="PBP/GOBP"/>
</dbReference>
<sequence length="215" mass="23551">MSIKWRHIERVGSFCYLGSIVDDRGGTEADIAARINKARAAFSQLRPVWSSSTLTRRTKALTEEQKAEITKSSLPLIAECSKEFSVNQGDIDAAKKLGDPSGLNSCFVGCFMKKAGIINASGLFDVAATIEKSKKYLTSEEDLKAFEKLTETCAPENDKPVSDSDKGCERAKLLLDCFVANKGSNTRIVALSKDLDEEAEDRAQWLAIGEAYVQQ</sequence>
<protein>
    <submittedName>
        <fullName evidence="1">Odorant-binding protein 6</fullName>
    </submittedName>
</protein>
<dbReference type="AlphaFoldDB" id="B8ZWK6"/>
<dbReference type="SMART" id="SM00708">
    <property type="entry name" value="PhBP"/>
    <property type="match status" value="1"/>
</dbReference>
<dbReference type="EnsemblMetazoa" id="NM_001146718.1">
    <property type="protein sequence ID" value="NP_001140190.1"/>
    <property type="gene ID" value="GeneID_100286764"/>
</dbReference>
<dbReference type="GO" id="GO:0005549">
    <property type="term" value="F:odorant binding"/>
    <property type="evidence" value="ECO:0007669"/>
    <property type="project" value="InterPro"/>
</dbReference>
<dbReference type="Proteomes" id="UP000005204">
    <property type="component" value="Unassembled WGS sequence"/>
</dbReference>
<dbReference type="CDD" id="cd23992">
    <property type="entry name" value="PBP_GOBP"/>
    <property type="match status" value="1"/>
</dbReference>
<organism evidence="1">
    <name type="scientific">Bombyx mori</name>
    <name type="common">Silk moth</name>
    <dbReference type="NCBI Taxonomy" id="7091"/>
    <lineage>
        <taxon>Eukaryota</taxon>
        <taxon>Metazoa</taxon>
        <taxon>Ecdysozoa</taxon>
        <taxon>Arthropoda</taxon>
        <taxon>Hexapoda</taxon>
        <taxon>Insecta</taxon>
        <taxon>Pterygota</taxon>
        <taxon>Neoptera</taxon>
        <taxon>Endopterygota</taxon>
        <taxon>Lepidoptera</taxon>
        <taxon>Glossata</taxon>
        <taxon>Ditrysia</taxon>
        <taxon>Bombycoidea</taxon>
        <taxon>Bombycidae</taxon>
        <taxon>Bombycinae</taxon>
        <taxon>Bombyx</taxon>
    </lineage>
</organism>
<evidence type="ECO:0000313" key="3">
    <source>
        <dbReference type="Proteomes" id="UP000005204"/>
    </source>
</evidence>
<reference evidence="1" key="2">
    <citation type="journal article" date="2009" name="J. Mol. Biol.">
        <title>Characterisation of Bombyx mori odorant-binding proteins reveals that a general odorant-binding protein discriminates between sex pheromone components.</title>
        <authorList>
            <person name="Zhou J.J."/>
            <person name="Robertson G."/>
            <person name="He X."/>
            <person name="Dufour S."/>
            <person name="Hooper A.M."/>
            <person name="Pickett J.A."/>
            <person name="Keep N.H."/>
            <person name="Field L.M."/>
        </authorList>
    </citation>
    <scope>NUCLEOTIDE SEQUENCE</scope>
    <source>
        <strain evidence="1">Dazao</strain>
        <tissue evidence="1">Whole insect</tissue>
    </source>
</reference>
<gene>
    <name evidence="1" type="primary">OBP6</name>
    <name evidence="2" type="synonym">100286764</name>
</gene>
<dbReference type="OrthoDB" id="6618046at2759"/>
<dbReference type="SUPFAM" id="SSF47565">
    <property type="entry name" value="Insect pheromone/odorant-binding proteins"/>
    <property type="match status" value="1"/>
</dbReference>
<dbReference type="SMR" id="B8ZWK6"/>